<feature type="compositionally biased region" description="Basic and acidic residues" evidence="1">
    <location>
        <begin position="167"/>
        <end position="190"/>
    </location>
</feature>
<sequence>MKISQFTTKVTAEQMNKRLAETFGTSINLDKFTLEQLQTAKDKVVGKISTLQAQENFDQISHNEEYQKQRMFLDVINAAIESGMSDIHVGAQEIVGEYTDDVDHLAKPKADVIADLERREAEAKDSTEQYTLRTAKDMVKDGFDEQGDAIPDPSDMAPENINTDTMKAQDLKTTEAKGKDHDKDGDVDSKDYMKSKDIAIKKAMKKEDIKVKEGAEESAQLVMAAKDMVDKITGWMEDTASMQTESMLELSDAIRDEIGSEQSETFVNQVKPSLESLYSALEVTRESLTGGVAVLTGEQLPATMGTDTEEPVVEPTDDIADLPPAEDDFGASEPATGGDLPADRGKRESILRMSRRLAKTLSKRPSKKKA</sequence>
<gene>
    <name evidence="2" type="ORF">METZ01_LOCUS193992</name>
</gene>
<proteinExistence type="predicted"/>
<reference evidence="2" key="1">
    <citation type="submission" date="2018-05" db="EMBL/GenBank/DDBJ databases">
        <authorList>
            <person name="Lanie J.A."/>
            <person name="Ng W.-L."/>
            <person name="Kazmierczak K.M."/>
            <person name="Andrzejewski T.M."/>
            <person name="Davidsen T.M."/>
            <person name="Wayne K.J."/>
            <person name="Tettelin H."/>
            <person name="Glass J.I."/>
            <person name="Rusch D."/>
            <person name="Podicherti R."/>
            <person name="Tsui H.-C.T."/>
            <person name="Winkler M.E."/>
        </authorList>
    </citation>
    <scope>NUCLEOTIDE SEQUENCE</scope>
</reference>
<dbReference type="AlphaFoldDB" id="A0A382DRY8"/>
<evidence type="ECO:0000256" key="1">
    <source>
        <dbReference type="SAM" id="MobiDB-lite"/>
    </source>
</evidence>
<dbReference type="EMBL" id="UINC01040780">
    <property type="protein sequence ID" value="SVB41138.1"/>
    <property type="molecule type" value="Genomic_DNA"/>
</dbReference>
<feature type="compositionally biased region" description="Acidic residues" evidence="1">
    <location>
        <begin position="307"/>
        <end position="330"/>
    </location>
</feature>
<protein>
    <submittedName>
        <fullName evidence="2">Uncharacterized protein</fullName>
    </submittedName>
</protein>
<accession>A0A382DRY8</accession>
<organism evidence="2">
    <name type="scientific">marine metagenome</name>
    <dbReference type="NCBI Taxonomy" id="408172"/>
    <lineage>
        <taxon>unclassified sequences</taxon>
        <taxon>metagenomes</taxon>
        <taxon>ecological metagenomes</taxon>
    </lineage>
</organism>
<evidence type="ECO:0000313" key="2">
    <source>
        <dbReference type="EMBL" id="SVB41138.1"/>
    </source>
</evidence>
<name>A0A382DRY8_9ZZZZ</name>
<feature type="region of interest" description="Disordered" evidence="1">
    <location>
        <begin position="299"/>
        <end position="349"/>
    </location>
</feature>
<feature type="region of interest" description="Disordered" evidence="1">
    <location>
        <begin position="166"/>
        <end position="190"/>
    </location>
</feature>